<dbReference type="RefSeq" id="WP_145358973.1">
    <property type="nucleotide sequence ID" value="NZ_CP036265.1"/>
</dbReference>
<dbReference type="OrthoDB" id="9772788at2"/>
<reference evidence="3 4" key="1">
    <citation type="submission" date="2019-02" db="EMBL/GenBank/DDBJ databases">
        <title>Deep-cultivation of Planctomycetes and their phenomic and genomic characterization uncovers novel biology.</title>
        <authorList>
            <person name="Wiegand S."/>
            <person name="Jogler M."/>
            <person name="Boedeker C."/>
            <person name="Pinto D."/>
            <person name="Vollmers J."/>
            <person name="Rivas-Marin E."/>
            <person name="Kohn T."/>
            <person name="Peeters S.H."/>
            <person name="Heuer A."/>
            <person name="Rast P."/>
            <person name="Oberbeckmann S."/>
            <person name="Bunk B."/>
            <person name="Jeske O."/>
            <person name="Meyerdierks A."/>
            <person name="Storesund J.E."/>
            <person name="Kallscheuer N."/>
            <person name="Luecker S."/>
            <person name="Lage O.M."/>
            <person name="Pohl T."/>
            <person name="Merkel B.J."/>
            <person name="Hornburger P."/>
            <person name="Mueller R.-W."/>
            <person name="Bruemmer F."/>
            <person name="Labrenz M."/>
            <person name="Spormann A.M."/>
            <person name="Op den Camp H."/>
            <person name="Overmann J."/>
            <person name="Amann R."/>
            <person name="Jetten M.S.M."/>
            <person name="Mascher T."/>
            <person name="Medema M.H."/>
            <person name="Devos D.P."/>
            <person name="Kaster A.-K."/>
            <person name="Ovreas L."/>
            <person name="Rohde M."/>
            <person name="Galperin M.Y."/>
            <person name="Jogler C."/>
        </authorList>
    </citation>
    <scope>NUCLEOTIDE SEQUENCE [LARGE SCALE GENOMIC DNA]</scope>
    <source>
        <strain evidence="3 4">CA12</strain>
    </source>
</reference>
<dbReference type="EMBL" id="CP036265">
    <property type="protein sequence ID" value="QDT16098.1"/>
    <property type="molecule type" value="Genomic_DNA"/>
</dbReference>
<dbReference type="InterPro" id="IPR054545">
    <property type="entry name" value="ApeI-like"/>
</dbReference>
<dbReference type="PANTHER" id="PTHR30272:SF1">
    <property type="entry name" value="3-HYDROXYACYL-[ACYL-CARRIER-PROTEIN] DEHYDRATASE"/>
    <property type="match status" value="1"/>
</dbReference>
<dbReference type="Pfam" id="PF22818">
    <property type="entry name" value="ApeI-like"/>
    <property type="match status" value="1"/>
</dbReference>
<evidence type="ECO:0000313" key="4">
    <source>
        <dbReference type="Proteomes" id="UP000318741"/>
    </source>
</evidence>
<evidence type="ECO:0000256" key="1">
    <source>
        <dbReference type="ARBA" id="ARBA00023239"/>
    </source>
</evidence>
<evidence type="ECO:0000259" key="2">
    <source>
        <dbReference type="Pfam" id="PF22818"/>
    </source>
</evidence>
<dbReference type="KEGG" id="acaf:CA12_21960"/>
<gene>
    <name evidence="3" type="primary">fabZ_4</name>
    <name evidence="3" type="ORF">CA12_21960</name>
</gene>
<dbReference type="Gene3D" id="3.10.129.10">
    <property type="entry name" value="Hotdog Thioesterase"/>
    <property type="match status" value="1"/>
</dbReference>
<dbReference type="AlphaFoldDB" id="A0A517P9Q5"/>
<dbReference type="InterPro" id="IPR029069">
    <property type="entry name" value="HotDog_dom_sf"/>
</dbReference>
<name>A0A517P9Q5_9PLAN</name>
<proteinExistence type="predicted"/>
<keyword evidence="4" id="KW-1185">Reference proteome</keyword>
<dbReference type="EC" id="4.2.1.59" evidence="3"/>
<dbReference type="SUPFAM" id="SSF54637">
    <property type="entry name" value="Thioesterase/thiol ester dehydrase-isomerase"/>
    <property type="match status" value="1"/>
</dbReference>
<keyword evidence="1 3" id="KW-0456">Lyase</keyword>
<dbReference type="Proteomes" id="UP000318741">
    <property type="component" value="Chromosome"/>
</dbReference>
<evidence type="ECO:0000313" key="3">
    <source>
        <dbReference type="EMBL" id="QDT16098.1"/>
    </source>
</evidence>
<protein>
    <submittedName>
        <fullName evidence="3">3-hydroxyacyl-[acyl-carrier-protein] dehydratase FabZ</fullName>
        <ecNumber evidence="3">4.2.1.59</ecNumber>
    </submittedName>
</protein>
<dbReference type="GO" id="GO:0019171">
    <property type="term" value="F:(3R)-hydroxyacyl-[acyl-carrier-protein] dehydratase activity"/>
    <property type="evidence" value="ECO:0007669"/>
    <property type="project" value="UniProtKB-EC"/>
</dbReference>
<accession>A0A517P9Q5</accession>
<feature type="domain" description="ApeI dehydratase-like" evidence="2">
    <location>
        <begin position="35"/>
        <end position="118"/>
    </location>
</feature>
<organism evidence="3 4">
    <name type="scientific">Alienimonas californiensis</name>
    <dbReference type="NCBI Taxonomy" id="2527989"/>
    <lineage>
        <taxon>Bacteria</taxon>
        <taxon>Pseudomonadati</taxon>
        <taxon>Planctomycetota</taxon>
        <taxon>Planctomycetia</taxon>
        <taxon>Planctomycetales</taxon>
        <taxon>Planctomycetaceae</taxon>
        <taxon>Alienimonas</taxon>
    </lineage>
</organism>
<dbReference type="InterPro" id="IPR013114">
    <property type="entry name" value="FabA_FabZ"/>
</dbReference>
<dbReference type="PANTHER" id="PTHR30272">
    <property type="entry name" value="3-HYDROXYACYL-[ACYL-CARRIER-PROTEIN] DEHYDRATASE"/>
    <property type="match status" value="1"/>
</dbReference>
<dbReference type="CDD" id="cd01288">
    <property type="entry name" value="FabZ"/>
    <property type="match status" value="1"/>
</dbReference>
<sequence length="152" mass="16277">MIILSLKEIERLIPHRPPFLWLDEASIDDEAEPGEERTILAGKRIDADLPLFEGHYPGAPLLPGVIQLEMCYQAGAVLIAALGQGGGGLPVIARTDGVKFKRMIRPGDTCQVEVTIKDRLPGAVYLTGKVSVGGKLACRCDFTTAEAQPGAL</sequence>